<dbReference type="AlphaFoldDB" id="A0AAD9UTF9"/>
<evidence type="ECO:0000313" key="2">
    <source>
        <dbReference type="Proteomes" id="UP001249851"/>
    </source>
</evidence>
<dbReference type="Proteomes" id="UP001249851">
    <property type="component" value="Unassembled WGS sequence"/>
</dbReference>
<sequence length="60" mass="6989">MDRIVEVPSIVSLLEDNTLSIKVQRKETNLLTEKIEIASLKTDLSRVQDDIDARNHHHYF</sequence>
<gene>
    <name evidence="1" type="ORF">P5673_030559</name>
</gene>
<dbReference type="EMBL" id="JARQWQ010000132">
    <property type="protein sequence ID" value="KAK2549062.1"/>
    <property type="molecule type" value="Genomic_DNA"/>
</dbReference>
<evidence type="ECO:0000313" key="1">
    <source>
        <dbReference type="EMBL" id="KAK2549062.1"/>
    </source>
</evidence>
<proteinExistence type="predicted"/>
<reference evidence="1" key="1">
    <citation type="journal article" date="2023" name="G3 (Bethesda)">
        <title>Whole genome assembly and annotation of the endangered Caribbean coral Acropora cervicornis.</title>
        <authorList>
            <person name="Selwyn J.D."/>
            <person name="Vollmer S.V."/>
        </authorList>
    </citation>
    <scope>NUCLEOTIDE SEQUENCE</scope>
    <source>
        <strain evidence="1">K2</strain>
    </source>
</reference>
<protein>
    <submittedName>
        <fullName evidence="1">Uncharacterized protein</fullName>
    </submittedName>
</protein>
<name>A0AAD9UTF9_ACRCE</name>
<keyword evidence="2" id="KW-1185">Reference proteome</keyword>
<accession>A0AAD9UTF9</accession>
<reference evidence="1" key="2">
    <citation type="journal article" date="2023" name="Science">
        <title>Genomic signatures of disease resistance in endangered staghorn corals.</title>
        <authorList>
            <person name="Vollmer S.V."/>
            <person name="Selwyn J.D."/>
            <person name="Despard B.A."/>
            <person name="Roesel C.L."/>
        </authorList>
    </citation>
    <scope>NUCLEOTIDE SEQUENCE</scope>
    <source>
        <strain evidence="1">K2</strain>
    </source>
</reference>
<comment type="caution">
    <text evidence="1">The sequence shown here is derived from an EMBL/GenBank/DDBJ whole genome shotgun (WGS) entry which is preliminary data.</text>
</comment>
<organism evidence="1 2">
    <name type="scientific">Acropora cervicornis</name>
    <name type="common">Staghorn coral</name>
    <dbReference type="NCBI Taxonomy" id="6130"/>
    <lineage>
        <taxon>Eukaryota</taxon>
        <taxon>Metazoa</taxon>
        <taxon>Cnidaria</taxon>
        <taxon>Anthozoa</taxon>
        <taxon>Hexacorallia</taxon>
        <taxon>Scleractinia</taxon>
        <taxon>Astrocoeniina</taxon>
        <taxon>Acroporidae</taxon>
        <taxon>Acropora</taxon>
    </lineage>
</organism>